<keyword evidence="2" id="KW-1133">Transmembrane helix</keyword>
<feature type="transmembrane region" description="Helical" evidence="2">
    <location>
        <begin position="254"/>
        <end position="280"/>
    </location>
</feature>
<gene>
    <name evidence="3" type="ORF">DLAC_05842</name>
</gene>
<organism evidence="3 4">
    <name type="scientific">Tieghemostelium lacteum</name>
    <name type="common">Slime mold</name>
    <name type="synonym">Dictyostelium lacteum</name>
    <dbReference type="NCBI Taxonomy" id="361077"/>
    <lineage>
        <taxon>Eukaryota</taxon>
        <taxon>Amoebozoa</taxon>
        <taxon>Evosea</taxon>
        <taxon>Eumycetozoa</taxon>
        <taxon>Dictyostelia</taxon>
        <taxon>Dictyosteliales</taxon>
        <taxon>Raperosteliaceae</taxon>
        <taxon>Tieghemostelium</taxon>
    </lineage>
</organism>
<dbReference type="FunCoup" id="A0A151ZGW0">
    <property type="interactions" value="486"/>
</dbReference>
<evidence type="ECO:0008006" key="5">
    <source>
        <dbReference type="Google" id="ProtNLM"/>
    </source>
</evidence>
<keyword evidence="4" id="KW-1185">Reference proteome</keyword>
<feature type="compositionally biased region" description="Polar residues" evidence="1">
    <location>
        <begin position="108"/>
        <end position="118"/>
    </location>
</feature>
<evidence type="ECO:0000313" key="4">
    <source>
        <dbReference type="Proteomes" id="UP000076078"/>
    </source>
</evidence>
<keyword evidence="2" id="KW-0472">Membrane</keyword>
<sequence>MAQTLFSLLDLLASRFRSNSENEEENQQPNENNLISVTVSDTEPQSQPRSRSHTETTRPSNLPNQNPNNNNNNNISRPNKSPVLPRQQRSMTTTGDPSKLSPDFLRPQNRNDLLNQLYQKPKDGTTTTTTTTTGATLTGSEVQPQQPPPMNLSESQPVISTSQSMIDNNQNSIAASTDSHKPLMESTNLVNNNMVIGSTDGGIEMQEYIDNESSDGLNYATETPMGENCEKEEPKKEPLKPFNHKEFSVGFVKYFLFLIILMLFVAAFATGYGIFEIYAGCRFTTTKFVYWPEWGKATHALSRALLNCFLCMFPYCLLFCFFGDKVTRVPLYISATSSLGASAWAIFNAMKPMLKPTLALLPSYGFFVIALVASSHYVGHKIKSPTFRHLFMGQFVMAAITLVLYDFLIVPFYVDATSIQKSVVRILIHPGISALNLFISRSCSSRINPYIPGTQAFPVLIFMWFSTYYGRFFNSNMSLTMMTITMSIVSILELLWRTTLKPRDKKIVNAICGYCFKKQLTHSANFNNIYRDFLRLEQLYENVSIVTAACVYLGYYNVFDPENLSYSRILSGMAIQYALEWATDAISMYIESRYYRMDVLSFQKPAKGFYFMITYTFLLGMAYSTSRIILIASNEWLGDSNDFGSSH</sequence>
<dbReference type="Proteomes" id="UP000076078">
    <property type="component" value="Unassembled WGS sequence"/>
</dbReference>
<dbReference type="OMA" id="IFMWFST"/>
<protein>
    <recommendedName>
        <fullName evidence="5">Transmembrane protein</fullName>
    </recommendedName>
</protein>
<dbReference type="OrthoDB" id="18184at2759"/>
<dbReference type="EMBL" id="LODT01000028">
    <property type="protein sequence ID" value="KYQ93203.1"/>
    <property type="molecule type" value="Genomic_DNA"/>
</dbReference>
<feature type="transmembrane region" description="Helical" evidence="2">
    <location>
        <begin position="359"/>
        <end position="378"/>
    </location>
</feature>
<feature type="transmembrane region" description="Helical" evidence="2">
    <location>
        <begin position="476"/>
        <end position="496"/>
    </location>
</feature>
<feature type="compositionally biased region" description="Low complexity" evidence="1">
    <location>
        <begin position="124"/>
        <end position="139"/>
    </location>
</feature>
<comment type="caution">
    <text evidence="3">The sequence shown here is derived from an EMBL/GenBank/DDBJ whole genome shotgun (WGS) entry which is preliminary data.</text>
</comment>
<feature type="transmembrane region" description="Helical" evidence="2">
    <location>
        <begin position="610"/>
        <end position="632"/>
    </location>
</feature>
<dbReference type="InParanoid" id="A0A151ZGW0"/>
<feature type="compositionally biased region" description="Low complexity" evidence="1">
    <location>
        <begin position="59"/>
        <end position="82"/>
    </location>
</feature>
<feature type="compositionally biased region" description="Polar residues" evidence="1">
    <location>
        <begin position="34"/>
        <end position="49"/>
    </location>
</feature>
<evidence type="ECO:0000313" key="3">
    <source>
        <dbReference type="EMBL" id="KYQ93203.1"/>
    </source>
</evidence>
<reference evidence="3 4" key="1">
    <citation type="submission" date="2015-12" db="EMBL/GenBank/DDBJ databases">
        <title>Dictyostelia acquired genes for synthesis and detection of signals that induce cell-type specialization by lateral gene transfer from prokaryotes.</title>
        <authorList>
            <person name="Gloeckner G."/>
            <person name="Schaap P."/>
        </authorList>
    </citation>
    <scope>NUCLEOTIDE SEQUENCE [LARGE SCALE GENOMIC DNA]</scope>
    <source>
        <strain evidence="3 4">TK</strain>
    </source>
</reference>
<evidence type="ECO:0000256" key="2">
    <source>
        <dbReference type="SAM" id="Phobius"/>
    </source>
</evidence>
<keyword evidence="2" id="KW-0812">Transmembrane</keyword>
<proteinExistence type="predicted"/>
<dbReference type="AlphaFoldDB" id="A0A151ZGW0"/>
<feature type="transmembrane region" description="Helical" evidence="2">
    <location>
        <begin position="390"/>
        <end position="410"/>
    </location>
</feature>
<feature type="transmembrane region" description="Helical" evidence="2">
    <location>
        <begin position="300"/>
        <end position="322"/>
    </location>
</feature>
<feature type="compositionally biased region" description="Polar residues" evidence="1">
    <location>
        <begin position="87"/>
        <end position="96"/>
    </location>
</feature>
<evidence type="ECO:0000256" key="1">
    <source>
        <dbReference type="SAM" id="MobiDB-lite"/>
    </source>
</evidence>
<feature type="transmembrane region" description="Helical" evidence="2">
    <location>
        <begin position="422"/>
        <end position="439"/>
    </location>
</feature>
<feature type="region of interest" description="Disordered" evidence="1">
    <location>
        <begin position="19"/>
        <end position="156"/>
    </location>
</feature>
<name>A0A151ZGW0_TIELA</name>
<accession>A0A151ZGW0</accession>
<feature type="transmembrane region" description="Helical" evidence="2">
    <location>
        <begin position="451"/>
        <end position="470"/>
    </location>
</feature>